<accession>A0A087B516</accession>
<proteinExistence type="predicted"/>
<dbReference type="Proteomes" id="UP000029067">
    <property type="component" value="Unassembled WGS sequence"/>
</dbReference>
<dbReference type="OrthoDB" id="4870048at2"/>
<gene>
    <name evidence="1" type="ORF">BCUN_0620</name>
</gene>
<evidence type="ECO:0000313" key="2">
    <source>
        <dbReference type="Proteomes" id="UP000029067"/>
    </source>
</evidence>
<evidence type="ECO:0000313" key="1">
    <source>
        <dbReference type="EMBL" id="KFI66116.1"/>
    </source>
</evidence>
<comment type="caution">
    <text evidence="1">The sequence shown here is derived from an EMBL/GenBank/DDBJ whole genome shotgun (WGS) entry which is preliminary data.</text>
</comment>
<dbReference type="EMBL" id="JGYV01000001">
    <property type="protein sequence ID" value="KFI66116.1"/>
    <property type="molecule type" value="Genomic_DNA"/>
</dbReference>
<dbReference type="AlphaFoldDB" id="A0A087B516"/>
<sequence>MARLTAAKRRRLRKTSFVYPSRRAYPIQDKAHARAALAMVSQHGTPAQKRRVRAAVHKKYPTMRISGYKHRK</sequence>
<dbReference type="STRING" id="1688.BCUN_0620"/>
<keyword evidence="2" id="KW-1185">Reference proteome</keyword>
<name>A0A087B516_9BIFI</name>
<dbReference type="RefSeq" id="WP_033515302.1">
    <property type="nucleotide sequence ID" value="NZ_JGYV01000001.1"/>
</dbReference>
<reference evidence="1 2" key="1">
    <citation type="submission" date="2014-03" db="EMBL/GenBank/DDBJ databases">
        <title>Genomics of Bifidobacteria.</title>
        <authorList>
            <person name="Ventura M."/>
            <person name="Milani C."/>
            <person name="Lugli G.A."/>
        </authorList>
    </citation>
    <scope>NUCLEOTIDE SEQUENCE [LARGE SCALE GENOMIC DNA]</scope>
    <source>
        <strain evidence="1 2">LMG 10738</strain>
    </source>
</reference>
<organism evidence="1 2">
    <name type="scientific">Bifidobacterium cuniculi</name>
    <dbReference type="NCBI Taxonomy" id="1688"/>
    <lineage>
        <taxon>Bacteria</taxon>
        <taxon>Bacillati</taxon>
        <taxon>Actinomycetota</taxon>
        <taxon>Actinomycetes</taxon>
        <taxon>Bifidobacteriales</taxon>
        <taxon>Bifidobacteriaceae</taxon>
        <taxon>Bifidobacterium</taxon>
    </lineage>
</organism>
<protein>
    <submittedName>
        <fullName evidence="1">Uncharacterized protein</fullName>
    </submittedName>
</protein>
<dbReference type="eggNOG" id="ENOG50316RD">
    <property type="taxonomic scope" value="Bacteria"/>
</dbReference>